<gene>
    <name evidence="1" type="ORF">METZ01_LOCUS470433</name>
</gene>
<proteinExistence type="predicted"/>
<organism evidence="1">
    <name type="scientific">marine metagenome</name>
    <dbReference type="NCBI Taxonomy" id="408172"/>
    <lineage>
        <taxon>unclassified sequences</taxon>
        <taxon>metagenomes</taxon>
        <taxon>ecological metagenomes</taxon>
    </lineage>
</organism>
<feature type="non-terminal residue" evidence="1">
    <location>
        <position position="88"/>
    </location>
</feature>
<reference evidence="1" key="1">
    <citation type="submission" date="2018-05" db="EMBL/GenBank/DDBJ databases">
        <authorList>
            <person name="Lanie J.A."/>
            <person name="Ng W.-L."/>
            <person name="Kazmierczak K.M."/>
            <person name="Andrzejewski T.M."/>
            <person name="Davidsen T.M."/>
            <person name="Wayne K.J."/>
            <person name="Tettelin H."/>
            <person name="Glass J.I."/>
            <person name="Rusch D."/>
            <person name="Podicherti R."/>
            <person name="Tsui H.-C.T."/>
            <person name="Winkler M.E."/>
        </authorList>
    </citation>
    <scope>NUCLEOTIDE SEQUENCE</scope>
</reference>
<dbReference type="AlphaFoldDB" id="A0A383BCP7"/>
<protein>
    <submittedName>
        <fullName evidence="1">Uncharacterized protein</fullName>
    </submittedName>
</protein>
<dbReference type="EMBL" id="UINC01199245">
    <property type="protein sequence ID" value="SVE17579.1"/>
    <property type="molecule type" value="Genomic_DNA"/>
</dbReference>
<name>A0A383BCP7_9ZZZZ</name>
<accession>A0A383BCP7</accession>
<sequence length="88" mass="10158">MTLKLFVMKTYLSLNQLKPYYESTDQNIKALFGIYYLTNDINAAQQFYVNFYLCDALGMEKLPSFNNLLETLSNLGSQKIQVNLGKED</sequence>
<evidence type="ECO:0000313" key="1">
    <source>
        <dbReference type="EMBL" id="SVE17579.1"/>
    </source>
</evidence>